<dbReference type="Proteomes" id="UP000464577">
    <property type="component" value="Chromosome"/>
</dbReference>
<dbReference type="Pfam" id="PF00149">
    <property type="entry name" value="Metallophos"/>
    <property type="match status" value="1"/>
</dbReference>
<evidence type="ECO:0000313" key="2">
    <source>
        <dbReference type="EMBL" id="QHV99330.1"/>
    </source>
</evidence>
<dbReference type="Gene3D" id="3.60.21.10">
    <property type="match status" value="1"/>
</dbReference>
<dbReference type="KEGG" id="senf:GJR95_31875"/>
<dbReference type="GO" id="GO:0005737">
    <property type="term" value="C:cytoplasm"/>
    <property type="evidence" value="ECO:0007669"/>
    <property type="project" value="TreeGrafter"/>
</dbReference>
<dbReference type="InterPro" id="IPR029052">
    <property type="entry name" value="Metallo-depent_PP-like"/>
</dbReference>
<proteinExistence type="predicted"/>
<protein>
    <submittedName>
        <fullName evidence="2">Phosphoesterase</fullName>
    </submittedName>
</protein>
<dbReference type="RefSeq" id="WP_162389734.1">
    <property type="nucleotide sequence ID" value="NZ_CP045997.1"/>
</dbReference>
<name>A0A6P1W5W9_9BACT</name>
<dbReference type="PANTHER" id="PTHR42850:SF7">
    <property type="entry name" value="BIS(5'-NUCLEOSYL)-TETRAPHOSPHATASE PRPE [ASYMMETRICAL]"/>
    <property type="match status" value="1"/>
</dbReference>
<dbReference type="EMBL" id="CP045997">
    <property type="protein sequence ID" value="QHV99330.1"/>
    <property type="molecule type" value="Genomic_DNA"/>
</dbReference>
<dbReference type="PANTHER" id="PTHR42850">
    <property type="entry name" value="METALLOPHOSPHOESTERASE"/>
    <property type="match status" value="1"/>
</dbReference>
<dbReference type="InterPro" id="IPR004843">
    <property type="entry name" value="Calcineurin-like_PHP"/>
</dbReference>
<keyword evidence="3" id="KW-1185">Reference proteome</keyword>
<dbReference type="InterPro" id="IPR050126">
    <property type="entry name" value="Ap4A_hydrolase"/>
</dbReference>
<dbReference type="GO" id="GO:0016791">
    <property type="term" value="F:phosphatase activity"/>
    <property type="evidence" value="ECO:0007669"/>
    <property type="project" value="TreeGrafter"/>
</dbReference>
<dbReference type="SUPFAM" id="SSF56300">
    <property type="entry name" value="Metallo-dependent phosphatases"/>
    <property type="match status" value="1"/>
</dbReference>
<evidence type="ECO:0000259" key="1">
    <source>
        <dbReference type="Pfam" id="PF00149"/>
    </source>
</evidence>
<evidence type="ECO:0000313" key="3">
    <source>
        <dbReference type="Proteomes" id="UP000464577"/>
    </source>
</evidence>
<accession>A0A6P1W5W9</accession>
<feature type="domain" description="Calcineurin-like phosphoesterase" evidence="1">
    <location>
        <begin position="4"/>
        <end position="166"/>
    </location>
</feature>
<dbReference type="AlphaFoldDB" id="A0A6P1W5W9"/>
<organism evidence="2 3">
    <name type="scientific">Spirosoma endbachense</name>
    <dbReference type="NCBI Taxonomy" id="2666025"/>
    <lineage>
        <taxon>Bacteria</taxon>
        <taxon>Pseudomonadati</taxon>
        <taxon>Bacteroidota</taxon>
        <taxon>Cytophagia</taxon>
        <taxon>Cytophagales</taxon>
        <taxon>Cytophagaceae</taxon>
        <taxon>Spirosoma</taxon>
    </lineage>
</organism>
<reference evidence="2 3" key="1">
    <citation type="submission" date="2019-11" db="EMBL/GenBank/DDBJ databases">
        <title>Spirosoma endbachense sp. nov., isolated from a natural salt meadow.</title>
        <authorList>
            <person name="Rojas J."/>
            <person name="Ambika Manirajan B."/>
            <person name="Ratering S."/>
            <person name="Suarez C."/>
            <person name="Geissler-Plaum R."/>
            <person name="Schnell S."/>
        </authorList>
    </citation>
    <scope>NUCLEOTIDE SEQUENCE [LARGE SCALE GENOMIC DNA]</scope>
    <source>
        <strain evidence="2 3">I-24</strain>
    </source>
</reference>
<sequence length="304" mass="35080">MYDIIGDVHGYADKLIQLLELLGYSSQNGIYQHKHRKAVFVGDWIDRGPQIRQTLAIVRSMIDNGAALGVLGNHEFNALAFYQEKPTGGYYRQHSPQNIIQHYQTLYQFRNHVDEWHDYLDWFYSVPLFLSLDRIRVVHACWDDANLQFLQRQLSEGKLTRGLLAEATTKHTALWKAIEETLKGKEAVLPNKLTFSDKDGHTRHKSRIRWWTEVTSATTYGAYFFDAPPSIAEVCVDQSVYSTQLRNDTDTRPLFFGHYWLSGSPRLTSTRASCLDFSVAKEGVLAAYSWQGENELKVEHLFWV</sequence>
<gene>
    <name evidence="2" type="ORF">GJR95_31875</name>
</gene>